<accession>A0A1W1DAU8</accession>
<dbReference type="AlphaFoldDB" id="A0A1W1DAU8"/>
<keyword evidence="3" id="KW-0444">Lipid biosynthesis</keyword>
<dbReference type="GO" id="GO:0005886">
    <property type="term" value="C:plasma membrane"/>
    <property type="evidence" value="ECO:0007669"/>
    <property type="project" value="TreeGrafter"/>
</dbReference>
<dbReference type="GO" id="GO:0009245">
    <property type="term" value="P:lipid A biosynthetic process"/>
    <property type="evidence" value="ECO:0007669"/>
    <property type="project" value="UniProtKB-KW"/>
</dbReference>
<proteinExistence type="inferred from homology"/>
<dbReference type="NCBIfam" id="TIGR00682">
    <property type="entry name" value="lpxK"/>
    <property type="match status" value="1"/>
</dbReference>
<dbReference type="EC" id="2.7.1.130" evidence="2"/>
<evidence type="ECO:0000256" key="4">
    <source>
        <dbReference type="ARBA" id="ARBA00022556"/>
    </source>
</evidence>
<dbReference type="Gene3D" id="3.40.50.300">
    <property type="entry name" value="P-loop containing nucleotide triphosphate hydrolases"/>
    <property type="match status" value="1"/>
</dbReference>
<evidence type="ECO:0000256" key="5">
    <source>
        <dbReference type="ARBA" id="ARBA00022679"/>
    </source>
</evidence>
<dbReference type="EMBL" id="FPHR01000031">
    <property type="protein sequence ID" value="SFV77694.1"/>
    <property type="molecule type" value="Genomic_DNA"/>
</dbReference>
<feature type="transmembrane region" description="Helical" evidence="10">
    <location>
        <begin position="6"/>
        <end position="23"/>
    </location>
</feature>
<keyword evidence="4" id="KW-0441">Lipid A biosynthesis</keyword>
<dbReference type="PANTHER" id="PTHR42724:SF1">
    <property type="entry name" value="TETRAACYLDISACCHARIDE 4'-KINASE, MITOCHONDRIAL-RELATED"/>
    <property type="match status" value="1"/>
</dbReference>
<dbReference type="UniPathway" id="UPA00359">
    <property type="reaction ID" value="UER00482"/>
</dbReference>
<keyword evidence="9" id="KW-0443">Lipid metabolism</keyword>
<keyword evidence="10" id="KW-0472">Membrane</keyword>
<evidence type="ECO:0000313" key="11">
    <source>
        <dbReference type="EMBL" id="SFV77694.1"/>
    </source>
</evidence>
<sequence>MDLSRRGVVNYALLPISGFFYVLSKIRKAFYRLGVFRVNQFDIPIVVVGNITVGGSGKTPVVIKLVEYLQQQGRKVGVVSRGYGGSHESGSLLVDSNSNPVVSGDEPLLIATQTGAAVMVNKNRSEAVTDLLKQQAFDVIISDDGLQHYGMGRSIEVVVVDGNRRFGNNFYLPAGPLRESQTKLKQVDFVINNGATFPGEIPAKLVPVSFVHLLSGKEHPLDYFKGQYCHGAAGIGDPDRFFNTLDGLGVKVKRHAFMDHYQYQANDLKFEDNHPIIMTAKDWVKCKKFANEKMFYLKVDLEISENFLNKLLAKL</sequence>
<organism evidence="11">
    <name type="scientific">hydrothermal vent metagenome</name>
    <dbReference type="NCBI Taxonomy" id="652676"/>
    <lineage>
        <taxon>unclassified sequences</taxon>
        <taxon>metagenomes</taxon>
        <taxon>ecological metagenomes</taxon>
    </lineage>
</organism>
<dbReference type="InterPro" id="IPR027417">
    <property type="entry name" value="P-loop_NTPase"/>
</dbReference>
<evidence type="ECO:0000256" key="9">
    <source>
        <dbReference type="ARBA" id="ARBA00023098"/>
    </source>
</evidence>
<evidence type="ECO:0000256" key="10">
    <source>
        <dbReference type="SAM" id="Phobius"/>
    </source>
</evidence>
<dbReference type="PANTHER" id="PTHR42724">
    <property type="entry name" value="TETRAACYLDISACCHARIDE 4'-KINASE"/>
    <property type="match status" value="1"/>
</dbReference>
<evidence type="ECO:0000256" key="2">
    <source>
        <dbReference type="ARBA" id="ARBA00012071"/>
    </source>
</evidence>
<dbReference type="HAMAP" id="MF_00409">
    <property type="entry name" value="LpxK"/>
    <property type="match status" value="1"/>
</dbReference>
<protein>
    <recommendedName>
        <fullName evidence="2">tetraacyldisaccharide 4'-kinase</fullName>
        <ecNumber evidence="2">2.7.1.130</ecNumber>
    </recommendedName>
</protein>
<dbReference type="GO" id="GO:0009244">
    <property type="term" value="P:lipopolysaccharide core region biosynthetic process"/>
    <property type="evidence" value="ECO:0007669"/>
    <property type="project" value="TreeGrafter"/>
</dbReference>
<dbReference type="SUPFAM" id="SSF52540">
    <property type="entry name" value="P-loop containing nucleoside triphosphate hydrolases"/>
    <property type="match status" value="1"/>
</dbReference>
<dbReference type="GO" id="GO:0005524">
    <property type="term" value="F:ATP binding"/>
    <property type="evidence" value="ECO:0007669"/>
    <property type="project" value="UniProtKB-KW"/>
</dbReference>
<keyword evidence="6" id="KW-0547">Nucleotide-binding</keyword>
<dbReference type="Pfam" id="PF02606">
    <property type="entry name" value="LpxK"/>
    <property type="match status" value="1"/>
</dbReference>
<gene>
    <name evidence="11" type="ORF">MNB_SUP05-4-861</name>
</gene>
<keyword evidence="7 11" id="KW-0418">Kinase</keyword>
<evidence type="ECO:0000256" key="7">
    <source>
        <dbReference type="ARBA" id="ARBA00022777"/>
    </source>
</evidence>
<comment type="pathway">
    <text evidence="1">Glycolipid biosynthesis; lipid IV(A) biosynthesis; lipid IV(A) from (3R)-3-hydroxytetradecanoyl-[acyl-carrier-protein] and UDP-N-acetyl-alpha-D-glucosamine: step 6/6.</text>
</comment>
<keyword evidence="5 11" id="KW-0808">Transferase</keyword>
<name>A0A1W1DAU8_9ZZZZ</name>
<dbReference type="GO" id="GO:0009029">
    <property type="term" value="F:lipid-A 4'-kinase activity"/>
    <property type="evidence" value="ECO:0007669"/>
    <property type="project" value="UniProtKB-EC"/>
</dbReference>
<evidence type="ECO:0000256" key="6">
    <source>
        <dbReference type="ARBA" id="ARBA00022741"/>
    </source>
</evidence>
<keyword evidence="8" id="KW-0067">ATP-binding</keyword>
<evidence type="ECO:0000256" key="8">
    <source>
        <dbReference type="ARBA" id="ARBA00022840"/>
    </source>
</evidence>
<reference evidence="11" key="1">
    <citation type="submission" date="2016-10" db="EMBL/GenBank/DDBJ databases">
        <authorList>
            <person name="de Groot N.N."/>
        </authorList>
    </citation>
    <scope>NUCLEOTIDE SEQUENCE</scope>
</reference>
<keyword evidence="10" id="KW-0812">Transmembrane</keyword>
<keyword evidence="10" id="KW-1133">Transmembrane helix</keyword>
<evidence type="ECO:0000256" key="3">
    <source>
        <dbReference type="ARBA" id="ARBA00022516"/>
    </source>
</evidence>
<dbReference type="InterPro" id="IPR003758">
    <property type="entry name" value="LpxK"/>
</dbReference>
<evidence type="ECO:0000256" key="1">
    <source>
        <dbReference type="ARBA" id="ARBA00004870"/>
    </source>
</evidence>